<proteinExistence type="predicted"/>
<feature type="compositionally biased region" description="Basic and acidic residues" evidence="1">
    <location>
        <begin position="140"/>
        <end position="152"/>
    </location>
</feature>
<keyword evidence="3" id="KW-1185">Reference proteome</keyword>
<dbReference type="Pfam" id="PF16053">
    <property type="entry name" value="MRP-S34"/>
    <property type="match status" value="1"/>
</dbReference>
<dbReference type="PANTHER" id="PTHR35316:SF1">
    <property type="entry name" value="28S RIBOSOMAL S34 PROTEIN"/>
    <property type="match status" value="1"/>
</dbReference>
<organism evidence="2 3">
    <name type="scientific">Kingdonia uniflora</name>
    <dbReference type="NCBI Taxonomy" id="39325"/>
    <lineage>
        <taxon>Eukaryota</taxon>
        <taxon>Viridiplantae</taxon>
        <taxon>Streptophyta</taxon>
        <taxon>Embryophyta</taxon>
        <taxon>Tracheophyta</taxon>
        <taxon>Spermatophyta</taxon>
        <taxon>Magnoliopsida</taxon>
        <taxon>Ranunculales</taxon>
        <taxon>Circaeasteraceae</taxon>
        <taxon>Kingdonia</taxon>
    </lineage>
</organism>
<evidence type="ECO:0000256" key="1">
    <source>
        <dbReference type="SAM" id="MobiDB-lite"/>
    </source>
</evidence>
<dbReference type="GO" id="GO:0005739">
    <property type="term" value="C:mitochondrion"/>
    <property type="evidence" value="ECO:0007669"/>
    <property type="project" value="InterPro"/>
</dbReference>
<evidence type="ECO:0000313" key="2">
    <source>
        <dbReference type="EMBL" id="KAF6160990.1"/>
    </source>
</evidence>
<gene>
    <name evidence="2" type="ORF">GIB67_007631</name>
</gene>
<dbReference type="GO" id="GO:0003735">
    <property type="term" value="F:structural constituent of ribosome"/>
    <property type="evidence" value="ECO:0007669"/>
    <property type="project" value="InterPro"/>
</dbReference>
<dbReference type="EMBL" id="JACGCM010001144">
    <property type="protein sequence ID" value="KAF6160990.1"/>
    <property type="molecule type" value="Genomic_DNA"/>
</dbReference>
<evidence type="ECO:0000313" key="3">
    <source>
        <dbReference type="Proteomes" id="UP000541444"/>
    </source>
</evidence>
<dbReference type="Proteomes" id="UP000541444">
    <property type="component" value="Unassembled WGS sequence"/>
</dbReference>
<dbReference type="OrthoDB" id="16434at2759"/>
<dbReference type="InterPro" id="IPR032053">
    <property type="entry name" value="Ribosomal_mS34"/>
</dbReference>
<feature type="region of interest" description="Disordered" evidence="1">
    <location>
        <begin position="132"/>
        <end position="159"/>
    </location>
</feature>
<name>A0A7J7N1T6_9MAGN</name>
<comment type="caution">
    <text evidence="2">The sequence shown here is derived from an EMBL/GenBank/DDBJ whole genome shotgun (WGS) entry which is preliminary data.</text>
</comment>
<protein>
    <submittedName>
        <fullName evidence="2">Uncharacterized protein</fullName>
    </submittedName>
</protein>
<reference evidence="2 3" key="1">
    <citation type="journal article" date="2020" name="IScience">
        <title>Genome Sequencing of the Endangered Kingdonia uniflora (Circaeasteraceae, Ranunculales) Reveals Potential Mechanisms of Evolutionary Specialization.</title>
        <authorList>
            <person name="Sun Y."/>
            <person name="Deng T."/>
            <person name="Zhang A."/>
            <person name="Moore M.J."/>
            <person name="Landis J.B."/>
            <person name="Lin N."/>
            <person name="Zhang H."/>
            <person name="Zhang X."/>
            <person name="Huang J."/>
            <person name="Zhang X."/>
            <person name="Sun H."/>
            <person name="Wang H."/>
        </authorList>
    </citation>
    <scope>NUCLEOTIDE SEQUENCE [LARGE SCALE GENOMIC DNA]</scope>
    <source>
        <strain evidence="2">TB1705</strain>
        <tissue evidence="2">Leaf</tissue>
    </source>
</reference>
<dbReference type="PANTHER" id="PTHR35316">
    <property type="entry name" value="28S RIBOSOMAL S34 PROTEIN"/>
    <property type="match status" value="1"/>
</dbReference>
<sequence length="159" mass="17726">MLDRAVMQRAVSLIKHSIAQVRSFSVASSPNPTAAVAAVSTEVKPKKKRPKNLFDVAKNLPDWGIGYRMAKKHWVGVSYEITKINLYKNGCHGKAWGIIHKEGRPPADTPKKISGVHKRCWKYIKNSKKTEAIESTPKPENLKISEEIESTPKPEAQVA</sequence>
<dbReference type="AlphaFoldDB" id="A0A7J7N1T6"/>
<accession>A0A7J7N1T6</accession>